<reference evidence="2" key="1">
    <citation type="submission" date="2016-10" db="EMBL/GenBank/DDBJ databases">
        <authorList>
            <person name="Varghese N."/>
            <person name="Submissions S."/>
        </authorList>
    </citation>
    <scope>NUCLEOTIDE SEQUENCE [LARGE SCALE GENOMIC DNA]</scope>
    <source>
        <strain evidence="2">Nm69</strain>
    </source>
</reference>
<evidence type="ECO:0000313" key="1">
    <source>
        <dbReference type="EMBL" id="SFK29213.1"/>
    </source>
</evidence>
<gene>
    <name evidence="1" type="ORF">SAMN05216302_1003123</name>
</gene>
<accession>A0A1I3YBS2</accession>
<dbReference type="STRING" id="52441.SAMN05216302_1003123"/>
<proteinExistence type="predicted"/>
<dbReference type="Proteomes" id="UP000199533">
    <property type="component" value="Unassembled WGS sequence"/>
</dbReference>
<evidence type="ECO:0000313" key="2">
    <source>
        <dbReference type="Proteomes" id="UP000199533"/>
    </source>
</evidence>
<keyword evidence="2" id="KW-1185">Reference proteome</keyword>
<name>A0A1I3YBS2_9PROT</name>
<dbReference type="AlphaFoldDB" id="A0A1I3YBS2"/>
<sequence length="65" mass="7321">MRQKVDHLTGGTANRLEMSNVDTFIGKLATNIRTQPEPHQPSNDIFKADFVVKIERGSIPDWLSV</sequence>
<dbReference type="RefSeq" id="WP_090697097.1">
    <property type="nucleotide sequence ID" value="NZ_FOSP01000003.1"/>
</dbReference>
<dbReference type="EMBL" id="FOSP01000003">
    <property type="protein sequence ID" value="SFK29213.1"/>
    <property type="molecule type" value="Genomic_DNA"/>
</dbReference>
<organism evidence="1 2">
    <name type="scientific">Nitrosomonas aestuarii</name>
    <dbReference type="NCBI Taxonomy" id="52441"/>
    <lineage>
        <taxon>Bacteria</taxon>
        <taxon>Pseudomonadati</taxon>
        <taxon>Pseudomonadota</taxon>
        <taxon>Betaproteobacteria</taxon>
        <taxon>Nitrosomonadales</taxon>
        <taxon>Nitrosomonadaceae</taxon>
        <taxon>Nitrosomonas</taxon>
    </lineage>
</organism>
<protein>
    <submittedName>
        <fullName evidence="1">Uncharacterized protein</fullName>
    </submittedName>
</protein>